<gene>
    <name evidence="1" type="primary">GLC3</name>
    <name evidence="1" type="ORF">SPIL2461_LOCUS5104</name>
</gene>
<organism evidence="1 2">
    <name type="scientific">Symbiodinium pilosum</name>
    <name type="common">Dinoflagellate</name>
    <dbReference type="NCBI Taxonomy" id="2952"/>
    <lineage>
        <taxon>Eukaryota</taxon>
        <taxon>Sar</taxon>
        <taxon>Alveolata</taxon>
        <taxon>Dinophyceae</taxon>
        <taxon>Suessiales</taxon>
        <taxon>Symbiodiniaceae</taxon>
        <taxon>Symbiodinium</taxon>
    </lineage>
</organism>
<dbReference type="GO" id="GO:0005737">
    <property type="term" value="C:cytoplasm"/>
    <property type="evidence" value="ECO:0007669"/>
    <property type="project" value="TreeGrafter"/>
</dbReference>
<feature type="non-terminal residue" evidence="1">
    <location>
        <position position="191"/>
    </location>
</feature>
<dbReference type="InterPro" id="IPR017853">
    <property type="entry name" value="GH"/>
</dbReference>
<evidence type="ECO:0000313" key="1">
    <source>
        <dbReference type="EMBL" id="CAE7255112.1"/>
    </source>
</evidence>
<comment type="caution">
    <text evidence="1">The sequence shown here is derived from an EMBL/GenBank/DDBJ whole genome shotgun (WGS) entry which is preliminary data.</text>
</comment>
<dbReference type="Proteomes" id="UP000649617">
    <property type="component" value="Unassembled WGS sequence"/>
</dbReference>
<dbReference type="GO" id="GO:0003844">
    <property type="term" value="F:1,4-alpha-glucan branching enzyme activity"/>
    <property type="evidence" value="ECO:0007669"/>
    <property type="project" value="TreeGrafter"/>
</dbReference>
<dbReference type="SUPFAM" id="SSF51445">
    <property type="entry name" value="(Trans)glycosidases"/>
    <property type="match status" value="1"/>
</dbReference>
<dbReference type="OrthoDB" id="196493at2759"/>
<accession>A0A812LZ80</accession>
<name>A0A812LZ80_SYMPI</name>
<dbReference type="PANTHER" id="PTHR43651">
    <property type="entry name" value="1,4-ALPHA-GLUCAN-BRANCHING ENZYME"/>
    <property type="match status" value="1"/>
</dbReference>
<dbReference type="Gene3D" id="3.20.20.80">
    <property type="entry name" value="Glycosidases"/>
    <property type="match status" value="1"/>
</dbReference>
<dbReference type="GO" id="GO:0005978">
    <property type="term" value="P:glycogen biosynthetic process"/>
    <property type="evidence" value="ECO:0007669"/>
    <property type="project" value="TreeGrafter"/>
</dbReference>
<reference evidence="1" key="1">
    <citation type="submission" date="2021-02" db="EMBL/GenBank/DDBJ databases">
        <authorList>
            <person name="Dougan E. K."/>
            <person name="Rhodes N."/>
            <person name="Thang M."/>
            <person name="Chan C."/>
        </authorList>
    </citation>
    <scope>NUCLEOTIDE SEQUENCE</scope>
</reference>
<dbReference type="AlphaFoldDB" id="A0A812LZ80"/>
<dbReference type="PANTHER" id="PTHR43651:SF3">
    <property type="entry name" value="1,4-ALPHA-GLUCAN-BRANCHING ENZYME"/>
    <property type="match status" value="1"/>
</dbReference>
<evidence type="ECO:0000313" key="2">
    <source>
        <dbReference type="Proteomes" id="UP000649617"/>
    </source>
</evidence>
<dbReference type="EMBL" id="CAJNIZ010007099">
    <property type="protein sequence ID" value="CAE7255112.1"/>
    <property type="molecule type" value="Genomic_DNA"/>
</dbReference>
<proteinExistence type="predicted"/>
<sequence>MDGSDCYTHSGSKGWQEQSRAALFDYSKYEVLRFLLSNLRWWLEEYGFDGFCFAGVTSMLPLGPLKWEKGQVVVVKGESSGMPTLCRAVEDGGFGFDYCLAVSSPKMWTKMLQEPDEAWDVSHLVRSMKQRFKEPRIAYAESHDQAATEFKTLSSWLMGEELRSEKSSDVTERGLALHKMIRLAVLGLGGE</sequence>
<keyword evidence="2" id="KW-1185">Reference proteome</keyword>
<protein>
    <submittedName>
        <fullName evidence="1">GLC3 protein</fullName>
    </submittedName>
</protein>